<comment type="caution">
    <text evidence="2">The sequence shown here is derived from an EMBL/GenBank/DDBJ whole genome shotgun (WGS) entry which is preliminary data.</text>
</comment>
<dbReference type="Proteomes" id="UP000294003">
    <property type="component" value="Unassembled WGS sequence"/>
</dbReference>
<evidence type="ECO:0000313" key="2">
    <source>
        <dbReference type="EMBL" id="RYO90999.1"/>
    </source>
</evidence>
<gene>
    <name evidence="2" type="ORF">DL762_002430</name>
</gene>
<dbReference type="EMBL" id="QJNS01000046">
    <property type="protein sequence ID" value="RYO90999.1"/>
    <property type="molecule type" value="Genomic_DNA"/>
</dbReference>
<keyword evidence="1" id="KW-1133">Transmembrane helix</keyword>
<feature type="transmembrane region" description="Helical" evidence="1">
    <location>
        <begin position="356"/>
        <end position="378"/>
    </location>
</feature>
<name>A0ABY0HDH3_9PEZI</name>
<reference evidence="2 3" key="1">
    <citation type="submission" date="2018-06" db="EMBL/GenBank/DDBJ databases">
        <title>Complete Genomes of Monosporascus.</title>
        <authorList>
            <person name="Robinson A.J."/>
            <person name="Natvig D.O."/>
        </authorList>
    </citation>
    <scope>NUCLEOTIDE SEQUENCE [LARGE SCALE GENOMIC DNA]</scope>
    <source>
        <strain evidence="2 3">CBS 609.92</strain>
    </source>
</reference>
<evidence type="ECO:0000256" key="1">
    <source>
        <dbReference type="SAM" id="Phobius"/>
    </source>
</evidence>
<keyword evidence="3" id="KW-1185">Reference proteome</keyword>
<keyword evidence="1" id="KW-0812">Transmembrane</keyword>
<proteinExistence type="predicted"/>
<sequence>MRKMATVAAAALLEDINIAPLPELGQALWSWPPCARCLAWQACLSDTCPCRHGSRLQRYLQFYKAVVSDYVDGLRKSSRALKTHGDLFRAISILRSHPDMTRSEFCRVGFPQKDGNPPFEAADLRKATALVVKVLMMVECSAPHQSSDRLEKGSFRVQWKDDIAFSKYIQDLFPVENHHILSYGDSDLLLDMKSELRAVKLKKHLGISFRATHDVRSHLYFDRQAKVLEIFHHTAFLKEQLRATKGSGDFSNPSTSIRVGALPRQLVLEVLDSIQGVLFPLSNPRSKRLLQSLVQTCSLDPDVTKFEFNSIRNPGEENVSYVFLADRLSDLYNEVRNPRPSGWLERRMERKSGARYMMMATLIGVVFAVLLGMASLAVSSYQTWIAYQAWQHPIAPAS</sequence>
<evidence type="ECO:0000313" key="3">
    <source>
        <dbReference type="Proteomes" id="UP000294003"/>
    </source>
</evidence>
<organism evidence="2 3">
    <name type="scientific">Monosporascus cannonballus</name>
    <dbReference type="NCBI Taxonomy" id="155416"/>
    <lineage>
        <taxon>Eukaryota</taxon>
        <taxon>Fungi</taxon>
        <taxon>Dikarya</taxon>
        <taxon>Ascomycota</taxon>
        <taxon>Pezizomycotina</taxon>
        <taxon>Sordariomycetes</taxon>
        <taxon>Xylariomycetidae</taxon>
        <taxon>Xylariales</taxon>
        <taxon>Xylariales incertae sedis</taxon>
        <taxon>Monosporascus</taxon>
    </lineage>
</organism>
<keyword evidence="1" id="KW-0472">Membrane</keyword>
<accession>A0ABY0HDH3</accession>
<protein>
    <submittedName>
        <fullName evidence="2">Uncharacterized protein</fullName>
    </submittedName>
</protein>